<reference evidence="11" key="1">
    <citation type="journal article" date="2020" name="Stud. Mycol.">
        <title>101 Dothideomycetes genomes: a test case for predicting lifestyles and emergence of pathogens.</title>
        <authorList>
            <person name="Haridas S."/>
            <person name="Albert R."/>
            <person name="Binder M."/>
            <person name="Bloem J."/>
            <person name="Labutti K."/>
            <person name="Salamov A."/>
            <person name="Andreopoulos B."/>
            <person name="Baker S."/>
            <person name="Barry K."/>
            <person name="Bills G."/>
            <person name="Bluhm B."/>
            <person name="Cannon C."/>
            <person name="Castanera R."/>
            <person name="Culley D."/>
            <person name="Daum C."/>
            <person name="Ezra D."/>
            <person name="Gonzalez J."/>
            <person name="Henrissat B."/>
            <person name="Kuo A."/>
            <person name="Liang C."/>
            <person name="Lipzen A."/>
            <person name="Lutzoni F."/>
            <person name="Magnuson J."/>
            <person name="Mondo S."/>
            <person name="Nolan M."/>
            <person name="Ohm R."/>
            <person name="Pangilinan J."/>
            <person name="Park H.-J."/>
            <person name="Ramirez L."/>
            <person name="Alfaro M."/>
            <person name="Sun H."/>
            <person name="Tritt A."/>
            <person name="Yoshinaga Y."/>
            <person name="Zwiers L.-H."/>
            <person name="Turgeon B."/>
            <person name="Goodwin S."/>
            <person name="Spatafora J."/>
            <person name="Crous P."/>
            <person name="Grigoriev I."/>
        </authorList>
    </citation>
    <scope>NUCLEOTIDE SEQUENCE</scope>
    <source>
        <strain evidence="11">CBS 121167</strain>
    </source>
</reference>
<feature type="compositionally biased region" description="Polar residues" evidence="8">
    <location>
        <begin position="514"/>
        <end position="526"/>
    </location>
</feature>
<dbReference type="OrthoDB" id="2155935at2759"/>
<evidence type="ECO:0000259" key="9">
    <source>
        <dbReference type="Pfam" id="PF09302"/>
    </source>
</evidence>
<feature type="compositionally biased region" description="Basic and acidic residues" evidence="8">
    <location>
        <begin position="384"/>
        <end position="399"/>
    </location>
</feature>
<feature type="compositionally biased region" description="Basic and acidic residues" evidence="8">
    <location>
        <begin position="549"/>
        <end position="565"/>
    </location>
</feature>
<sequence length="577" mass="63027">MDATWQPLQAANLPKGYPPLLVKATVSSNSYSICLTDFSRVWEEALDRRSIIRRALNEDTTIDPSEDAVQLKILLDKLKGAVQGEKQTQRLLLREADENSLRLHLKSPLPAPLGTLEWNVNLKLQDADSLRGQLVFPLLRIAHAQKSQVAELIGQLNAKDHIISKLLDKLENSGMGISSVFPGMSQTKTSRKASQREQAARQIHGLGAFDTQKWHQSHEVTPTGSVSMDKMVAEVFNQPVALQDESRIDGAKADWWSNLPLNAEDIDFDRIDEQSTTDAGTDVDTKAQAQEVLDVDDSFERQETPPHLKKRKPGLGRSSTKSPTPPNTNRNVYDDDETTDDDDLAVPPSSVQLASSPVSRPIERSSSVPRSGSFTRASGAPSRARRDDIADRGTTRSPDESSLGQRASIPRADVAPSDAETEDDLDYAVPPSSPPAPSVSEVDVDTRTPPRRRKLGMIGGGRGAGDSTGQSISSTPMPEPTPEPAPQLQPARGRIGKIGGRRAQPSETPELAQSRESTGFGTSKPQSPDAKGDGKRETGQPSNLPPESEEQRANRKREELKRELAAKSQVTKKKRKF</sequence>
<feature type="compositionally biased region" description="Pro residues" evidence="8">
    <location>
        <begin position="477"/>
        <end position="487"/>
    </location>
</feature>
<gene>
    <name evidence="11" type="ORF">K452DRAFT_361417</name>
</gene>
<dbReference type="EMBL" id="ML995497">
    <property type="protein sequence ID" value="KAF2138359.1"/>
    <property type="molecule type" value="Genomic_DNA"/>
</dbReference>
<proteinExistence type="inferred from homology"/>
<dbReference type="Pfam" id="PF21928">
    <property type="entry name" value="XLF_CC"/>
    <property type="match status" value="1"/>
</dbReference>
<dbReference type="PANTHER" id="PTHR32235:SF1">
    <property type="entry name" value="NON-HOMOLOGOUS END-JOINING FACTOR 1"/>
    <property type="match status" value="1"/>
</dbReference>
<dbReference type="Gene3D" id="2.170.210.10">
    <property type="entry name" value="DNA double-strand break repair and VJ recombination XRCC4, N-terminal"/>
    <property type="match status" value="1"/>
</dbReference>
<keyword evidence="12" id="KW-1185">Reference proteome</keyword>
<evidence type="ECO:0000256" key="8">
    <source>
        <dbReference type="SAM" id="MobiDB-lite"/>
    </source>
</evidence>
<keyword evidence="3" id="KW-0238">DNA-binding</keyword>
<evidence type="ECO:0000256" key="1">
    <source>
        <dbReference type="ARBA" id="ARBA00004123"/>
    </source>
</evidence>
<feature type="compositionally biased region" description="Acidic residues" evidence="8">
    <location>
        <begin position="334"/>
        <end position="344"/>
    </location>
</feature>
<feature type="region of interest" description="Disordered" evidence="8">
    <location>
        <begin position="294"/>
        <end position="577"/>
    </location>
</feature>
<feature type="compositionally biased region" description="Polar residues" evidence="8">
    <location>
        <begin position="349"/>
        <end position="376"/>
    </location>
</feature>
<dbReference type="PANTHER" id="PTHR32235">
    <property type="entry name" value="NON-HOMOLOGOUS END-JOINING FACTOR 1"/>
    <property type="match status" value="1"/>
</dbReference>
<dbReference type="InterPro" id="IPR015381">
    <property type="entry name" value="XLF-like_N"/>
</dbReference>
<keyword evidence="2" id="KW-0227">DNA damage</keyword>
<dbReference type="GO" id="GO:0006303">
    <property type="term" value="P:double-strand break repair via nonhomologous end joining"/>
    <property type="evidence" value="ECO:0007669"/>
    <property type="project" value="UniProtKB-ARBA"/>
</dbReference>
<keyword evidence="5" id="KW-0539">Nucleus</keyword>
<evidence type="ECO:0000256" key="3">
    <source>
        <dbReference type="ARBA" id="ARBA00023125"/>
    </source>
</evidence>
<dbReference type="InterPro" id="IPR038051">
    <property type="entry name" value="XRCC4-like_N_sf"/>
</dbReference>
<dbReference type="InterPro" id="IPR053829">
    <property type="entry name" value="XLF-like_CC"/>
</dbReference>
<dbReference type="RefSeq" id="XP_033394072.1">
    <property type="nucleotide sequence ID" value="XM_033546422.1"/>
</dbReference>
<keyword evidence="4" id="KW-0234">DNA repair</keyword>
<dbReference type="GO" id="GO:0032807">
    <property type="term" value="C:DNA ligase IV complex"/>
    <property type="evidence" value="ECO:0007669"/>
    <property type="project" value="TreeGrafter"/>
</dbReference>
<dbReference type="GO" id="GO:0045027">
    <property type="term" value="F:DNA end binding"/>
    <property type="evidence" value="ECO:0007669"/>
    <property type="project" value="TreeGrafter"/>
</dbReference>
<organism evidence="11 12">
    <name type="scientific">Aplosporella prunicola CBS 121167</name>
    <dbReference type="NCBI Taxonomy" id="1176127"/>
    <lineage>
        <taxon>Eukaryota</taxon>
        <taxon>Fungi</taxon>
        <taxon>Dikarya</taxon>
        <taxon>Ascomycota</taxon>
        <taxon>Pezizomycotina</taxon>
        <taxon>Dothideomycetes</taxon>
        <taxon>Dothideomycetes incertae sedis</taxon>
        <taxon>Botryosphaeriales</taxon>
        <taxon>Aplosporellaceae</taxon>
        <taxon>Aplosporella</taxon>
    </lineage>
</organism>
<dbReference type="GeneID" id="54303928"/>
<dbReference type="Pfam" id="PF09302">
    <property type="entry name" value="XLF"/>
    <property type="match status" value="1"/>
</dbReference>
<evidence type="ECO:0000313" key="12">
    <source>
        <dbReference type="Proteomes" id="UP000799438"/>
    </source>
</evidence>
<evidence type="ECO:0000256" key="6">
    <source>
        <dbReference type="ARBA" id="ARBA00025747"/>
    </source>
</evidence>
<evidence type="ECO:0000256" key="4">
    <source>
        <dbReference type="ARBA" id="ARBA00023204"/>
    </source>
</evidence>
<evidence type="ECO:0000256" key="5">
    <source>
        <dbReference type="ARBA" id="ARBA00023242"/>
    </source>
</evidence>
<feature type="compositionally biased region" description="Gly residues" evidence="8">
    <location>
        <begin position="457"/>
        <end position="466"/>
    </location>
</feature>
<dbReference type="AlphaFoldDB" id="A0A6A6B2E8"/>
<evidence type="ECO:0000256" key="7">
    <source>
        <dbReference type="ARBA" id="ARBA00044529"/>
    </source>
</evidence>
<evidence type="ECO:0000313" key="11">
    <source>
        <dbReference type="EMBL" id="KAF2138359.1"/>
    </source>
</evidence>
<accession>A0A6A6B2E8</accession>
<dbReference type="InterPro" id="IPR052287">
    <property type="entry name" value="NHEJ_factor"/>
</dbReference>
<dbReference type="Proteomes" id="UP000799438">
    <property type="component" value="Unassembled WGS sequence"/>
</dbReference>
<protein>
    <recommendedName>
        <fullName evidence="7">Non-homologous end-joining factor 1</fullName>
    </recommendedName>
</protein>
<feature type="domain" description="XLF-like N-terminal" evidence="9">
    <location>
        <begin position="5"/>
        <end position="123"/>
    </location>
</feature>
<evidence type="ECO:0000259" key="10">
    <source>
        <dbReference type="Pfam" id="PF21928"/>
    </source>
</evidence>
<dbReference type="CDD" id="cd22285">
    <property type="entry name" value="HD_XLF_N"/>
    <property type="match status" value="1"/>
</dbReference>
<name>A0A6A6B2E8_9PEZI</name>
<comment type="subcellular location">
    <subcellularLocation>
        <location evidence="1">Nucleus</location>
    </subcellularLocation>
</comment>
<comment type="similarity">
    <text evidence="6">Belongs to the XRCC4-XLF family. XLF subfamily.</text>
</comment>
<feature type="domain" description="XLF-like coiled-coil region" evidence="10">
    <location>
        <begin position="130"/>
        <end position="177"/>
    </location>
</feature>
<feature type="compositionally biased region" description="Polar residues" evidence="8">
    <location>
        <begin position="317"/>
        <end position="331"/>
    </location>
</feature>
<evidence type="ECO:0000256" key="2">
    <source>
        <dbReference type="ARBA" id="ARBA00022763"/>
    </source>
</evidence>